<dbReference type="SUPFAM" id="SSF51419">
    <property type="entry name" value="PLP-binding barrel"/>
    <property type="match status" value="1"/>
</dbReference>
<sequence>MSNNYRITHALISCLQQKSHKDIQLNQSEVYNILKELYELYTLENKTDQFFEALEQLCTIRDDYLIGHCAVLDNFIVQIEKVYHPQKKENSVIHHKPWWEIERRRLLAIAENHSPCYVYHGPTQQSQAEHLLNLKSIDQLFFAMKANPHPLILKALEKKGIGFECVSLQELKRIIGLFPHLDKHRMLFTPNFASKTEYQFALDVGCYVTIDNVYPLLSWPELFKNKEIIVRIDPGAGAGHHKHVVTGGNESKFGIAQEDIDHLRVVCDEKNIKIIGLHAHSGSGILTPELWEQTAILLTSLIKKFPHIQLINLGGGLGIVEKQGQIPLDLHQLDNKLLAVKTQFPDLVFWMEPGRFLVAESGVLLAKVTQLKEKGDVTFIGVETGMNSLIRPALYGAYHDIANLSQLYSKKFQFSHVVGPICESGDTLGYDRHLPKTQEGDVLLIANVGAYGHCMSSQYNLRPPAQEIFLEE</sequence>
<dbReference type="PANTHER" id="PTHR43727">
    <property type="entry name" value="DIAMINOPIMELATE DECARBOXYLASE"/>
    <property type="match status" value="1"/>
</dbReference>
<evidence type="ECO:0000259" key="9">
    <source>
        <dbReference type="Pfam" id="PF00278"/>
    </source>
</evidence>
<feature type="active site" description="Proton donor" evidence="6">
    <location>
        <position position="422"/>
    </location>
</feature>
<accession>A0A378LT05</accession>
<name>A0A378LT05_9GAMM</name>
<evidence type="ECO:0000313" key="11">
    <source>
        <dbReference type="EMBL" id="STY28969.1"/>
    </source>
</evidence>
<dbReference type="InterPro" id="IPR009006">
    <property type="entry name" value="Ala_racemase/Decarboxylase_C"/>
</dbReference>
<organism evidence="11 12">
    <name type="scientific">Legionella wadsworthii</name>
    <dbReference type="NCBI Taxonomy" id="28088"/>
    <lineage>
        <taxon>Bacteria</taxon>
        <taxon>Pseudomonadati</taxon>
        <taxon>Pseudomonadota</taxon>
        <taxon>Gammaproteobacteria</taxon>
        <taxon>Legionellales</taxon>
        <taxon>Legionellaceae</taxon>
        <taxon>Legionella</taxon>
    </lineage>
</organism>
<dbReference type="NCBIfam" id="TIGR01048">
    <property type="entry name" value="lysA"/>
    <property type="match status" value="1"/>
</dbReference>
<evidence type="ECO:0000256" key="1">
    <source>
        <dbReference type="ARBA" id="ARBA00001933"/>
    </source>
</evidence>
<dbReference type="InterPro" id="IPR000183">
    <property type="entry name" value="Orn/DAP/Arg_de-COase"/>
</dbReference>
<evidence type="ECO:0000313" key="12">
    <source>
        <dbReference type="Proteomes" id="UP000255297"/>
    </source>
</evidence>
<keyword evidence="4 8" id="KW-0456">Lyase</keyword>
<keyword evidence="2 8" id="KW-0210">Decarboxylase</keyword>
<dbReference type="InterPro" id="IPR022644">
    <property type="entry name" value="De-COase2_N"/>
</dbReference>
<dbReference type="SUPFAM" id="SSF50621">
    <property type="entry name" value="Alanine racemase C-terminal domain-like"/>
    <property type="match status" value="1"/>
</dbReference>
<comment type="cofactor">
    <cofactor evidence="1 6 8">
        <name>pyridoxal 5'-phosphate</name>
        <dbReference type="ChEBI" id="CHEBI:597326"/>
    </cofactor>
</comment>
<feature type="modified residue" description="N6-(pyridoxal phosphate)lysine" evidence="6">
    <location>
        <position position="145"/>
    </location>
</feature>
<keyword evidence="8" id="KW-0028">Amino-acid biosynthesis</keyword>
<dbReference type="PRINTS" id="PR01179">
    <property type="entry name" value="ODADCRBXLASE"/>
</dbReference>
<dbReference type="OrthoDB" id="9802241at2"/>
<dbReference type="PANTHER" id="PTHR43727:SF2">
    <property type="entry name" value="GROUP IV DECARBOXYLASE"/>
    <property type="match status" value="1"/>
</dbReference>
<dbReference type="UniPathway" id="UPA00034">
    <property type="reaction ID" value="UER00027"/>
</dbReference>
<protein>
    <recommendedName>
        <fullName evidence="5 8">Diaminopimelate decarboxylase</fullName>
        <ecNumber evidence="5 8">4.1.1.20</ecNumber>
    </recommendedName>
</protein>
<dbReference type="STRING" id="1122170.GCA_000701265_01873"/>
<evidence type="ECO:0000256" key="5">
    <source>
        <dbReference type="NCBIfam" id="TIGR01048"/>
    </source>
</evidence>
<dbReference type="Gene3D" id="2.40.37.10">
    <property type="entry name" value="Lyase, Ornithine Decarboxylase, Chain A, domain 1"/>
    <property type="match status" value="1"/>
</dbReference>
<dbReference type="Pfam" id="PF02784">
    <property type="entry name" value="Orn_Arg_deC_N"/>
    <property type="match status" value="1"/>
</dbReference>
<comment type="pathway">
    <text evidence="8">Amino-acid biosynthesis; L-lysine biosynthesis via DAP pathway; L-lysine from DL-2,6-diaminopimelate: step 1/1.</text>
</comment>
<proteinExistence type="inferred from homology"/>
<keyword evidence="11" id="KW-0418">Kinase</keyword>
<dbReference type="PROSITE" id="PS00878">
    <property type="entry name" value="ODR_DC_2_1"/>
    <property type="match status" value="1"/>
</dbReference>
<dbReference type="Gene3D" id="3.20.20.10">
    <property type="entry name" value="Alanine racemase"/>
    <property type="match status" value="1"/>
</dbReference>
<dbReference type="EMBL" id="UGPB01000001">
    <property type="protein sequence ID" value="STY28969.1"/>
    <property type="molecule type" value="Genomic_DNA"/>
</dbReference>
<dbReference type="Pfam" id="PF00278">
    <property type="entry name" value="Orn_DAP_Arg_deC"/>
    <property type="match status" value="1"/>
</dbReference>
<evidence type="ECO:0000256" key="4">
    <source>
        <dbReference type="ARBA" id="ARBA00023239"/>
    </source>
</evidence>
<comment type="catalytic activity">
    <reaction evidence="8">
        <text>meso-2,6-diaminopimelate + H(+) = L-lysine + CO2</text>
        <dbReference type="Rhea" id="RHEA:15101"/>
        <dbReference type="ChEBI" id="CHEBI:15378"/>
        <dbReference type="ChEBI" id="CHEBI:16526"/>
        <dbReference type="ChEBI" id="CHEBI:32551"/>
        <dbReference type="ChEBI" id="CHEBI:57791"/>
        <dbReference type="EC" id="4.1.1.20"/>
    </reaction>
</comment>
<dbReference type="AlphaFoldDB" id="A0A378LT05"/>
<dbReference type="InterPro" id="IPR022643">
    <property type="entry name" value="De-COase2_C"/>
</dbReference>
<keyword evidence="11" id="KW-0808">Transferase</keyword>
<evidence type="ECO:0000256" key="7">
    <source>
        <dbReference type="RuleBase" id="RU003737"/>
    </source>
</evidence>
<dbReference type="PRINTS" id="PR01181">
    <property type="entry name" value="DAPDCRBXLASE"/>
</dbReference>
<evidence type="ECO:0000256" key="3">
    <source>
        <dbReference type="ARBA" id="ARBA00022898"/>
    </source>
</evidence>
<comment type="similarity">
    <text evidence="7">Belongs to the Orn/Lys/Arg decarboxylase class-II family.</text>
</comment>
<feature type="domain" description="Orn/DAP/Arg decarboxylase 2 C-terminal" evidence="9">
    <location>
        <begin position="118"/>
        <end position="449"/>
    </location>
</feature>
<dbReference type="GO" id="GO:0008836">
    <property type="term" value="F:diaminopimelate decarboxylase activity"/>
    <property type="evidence" value="ECO:0007669"/>
    <property type="project" value="UniProtKB-UniRule"/>
</dbReference>
<feature type="domain" description="Orn/DAP/Arg decarboxylase 2 N-terminal" evidence="10">
    <location>
        <begin position="138"/>
        <end position="359"/>
    </location>
</feature>
<dbReference type="Proteomes" id="UP000255297">
    <property type="component" value="Unassembled WGS sequence"/>
</dbReference>
<evidence type="ECO:0000256" key="6">
    <source>
        <dbReference type="PIRSR" id="PIRSR600183-50"/>
    </source>
</evidence>
<dbReference type="InterPro" id="IPR029066">
    <property type="entry name" value="PLP-binding_barrel"/>
</dbReference>
<keyword evidence="12" id="KW-1185">Reference proteome</keyword>
<dbReference type="InterPro" id="IPR002986">
    <property type="entry name" value="DAP_deCOOHase_LysA"/>
</dbReference>
<keyword evidence="8" id="KW-0457">Lysine biosynthesis</keyword>
<dbReference type="GO" id="GO:0016301">
    <property type="term" value="F:kinase activity"/>
    <property type="evidence" value="ECO:0007669"/>
    <property type="project" value="UniProtKB-KW"/>
</dbReference>
<dbReference type="GO" id="GO:0009089">
    <property type="term" value="P:lysine biosynthetic process via diaminopimelate"/>
    <property type="evidence" value="ECO:0007669"/>
    <property type="project" value="UniProtKB-UniRule"/>
</dbReference>
<evidence type="ECO:0000256" key="8">
    <source>
        <dbReference type="RuleBase" id="RU003738"/>
    </source>
</evidence>
<keyword evidence="3 6" id="KW-0663">Pyridoxal phosphate</keyword>
<dbReference type="EC" id="4.1.1.20" evidence="5 8"/>
<dbReference type="InterPro" id="IPR022653">
    <property type="entry name" value="De-COase2_pyr-phos_BS"/>
</dbReference>
<reference evidence="11 12" key="1">
    <citation type="submission" date="2018-06" db="EMBL/GenBank/DDBJ databases">
        <authorList>
            <consortium name="Pathogen Informatics"/>
            <person name="Doyle S."/>
        </authorList>
    </citation>
    <scope>NUCLEOTIDE SEQUENCE [LARGE SCALE GENOMIC DNA]</scope>
    <source>
        <strain evidence="11 12">NCTC11532</strain>
    </source>
</reference>
<evidence type="ECO:0000259" key="10">
    <source>
        <dbReference type="Pfam" id="PF02784"/>
    </source>
</evidence>
<gene>
    <name evidence="11" type="primary">lysAC_1</name>
    <name evidence="11" type="ORF">NCTC11532_01146</name>
</gene>
<evidence type="ECO:0000256" key="2">
    <source>
        <dbReference type="ARBA" id="ARBA00022793"/>
    </source>
</evidence>